<evidence type="ECO:0000313" key="9">
    <source>
        <dbReference type="EMBL" id="PRW51046.1"/>
    </source>
</evidence>
<dbReference type="STRING" id="3076.A0A2P6TNY1"/>
<organism evidence="9 10">
    <name type="scientific">Chlorella sorokiniana</name>
    <name type="common">Freshwater green alga</name>
    <dbReference type="NCBI Taxonomy" id="3076"/>
    <lineage>
        <taxon>Eukaryota</taxon>
        <taxon>Viridiplantae</taxon>
        <taxon>Chlorophyta</taxon>
        <taxon>core chlorophytes</taxon>
        <taxon>Trebouxiophyceae</taxon>
        <taxon>Chlorellales</taxon>
        <taxon>Chlorellaceae</taxon>
        <taxon>Chlorella clade</taxon>
        <taxon>Chlorella</taxon>
    </lineage>
</organism>
<keyword evidence="10" id="KW-1185">Reference proteome</keyword>
<dbReference type="Pfam" id="PF04130">
    <property type="entry name" value="GCP_C_terminal"/>
    <property type="match status" value="1"/>
</dbReference>
<evidence type="ECO:0000313" key="10">
    <source>
        <dbReference type="Proteomes" id="UP000239899"/>
    </source>
</evidence>
<keyword evidence="4" id="KW-0493">Microtubule</keyword>
<evidence type="ECO:0000256" key="6">
    <source>
        <dbReference type="SAM" id="MobiDB-lite"/>
    </source>
</evidence>
<proteinExistence type="inferred from homology"/>
<dbReference type="GO" id="GO:0031122">
    <property type="term" value="P:cytoplasmic microtubule organization"/>
    <property type="evidence" value="ECO:0007669"/>
    <property type="project" value="TreeGrafter"/>
</dbReference>
<dbReference type="GO" id="GO:0051011">
    <property type="term" value="F:microtubule minus-end binding"/>
    <property type="evidence" value="ECO:0007669"/>
    <property type="project" value="TreeGrafter"/>
</dbReference>
<comment type="subcellular location">
    <subcellularLocation>
        <location evidence="1">Cytoplasm</location>
        <location evidence="1">Cytoskeleton</location>
    </subcellularLocation>
</comment>
<reference evidence="9 10" key="1">
    <citation type="journal article" date="2018" name="Plant J.">
        <title>Genome sequences of Chlorella sorokiniana UTEX 1602 and Micractinium conductrix SAG 241.80: implications to maltose excretion by a green alga.</title>
        <authorList>
            <person name="Arriola M.B."/>
            <person name="Velmurugan N."/>
            <person name="Zhang Y."/>
            <person name="Plunkett M.H."/>
            <person name="Hondzo H."/>
            <person name="Barney B.M."/>
        </authorList>
    </citation>
    <scope>NUCLEOTIDE SEQUENCE [LARGE SCALE GENOMIC DNA]</scope>
    <source>
        <strain evidence="10">UTEX 1602</strain>
    </source>
</reference>
<feature type="region of interest" description="Disordered" evidence="6">
    <location>
        <begin position="147"/>
        <end position="171"/>
    </location>
</feature>
<dbReference type="GO" id="GO:0043015">
    <property type="term" value="F:gamma-tubulin binding"/>
    <property type="evidence" value="ECO:0007669"/>
    <property type="project" value="InterPro"/>
</dbReference>
<keyword evidence="3" id="KW-0963">Cytoplasm</keyword>
<gene>
    <name evidence="9" type="ORF">C2E21_5571</name>
</gene>
<keyword evidence="5" id="KW-0206">Cytoskeleton</keyword>
<dbReference type="CDD" id="cd22572">
    <property type="entry name" value="GCP5_NTD"/>
    <property type="match status" value="1"/>
</dbReference>
<evidence type="ECO:0000256" key="4">
    <source>
        <dbReference type="ARBA" id="ARBA00022701"/>
    </source>
</evidence>
<feature type="domain" description="Gamma tubulin complex component protein N-terminal" evidence="8">
    <location>
        <begin position="303"/>
        <end position="586"/>
    </location>
</feature>
<accession>A0A2P6TNY1</accession>
<name>A0A2P6TNY1_CHLSO</name>
<evidence type="ECO:0000256" key="3">
    <source>
        <dbReference type="ARBA" id="ARBA00022490"/>
    </source>
</evidence>
<sequence length="1383" mass="143765">MSLRTALSDYGQQLSAEREALVARLCTALTGAQADEPQHAEAVQACLAALQHHRFADPNPREVDDAYDRLGARLNEHAQFGKQRALRLLCDRLRSLPLQSTQVEFQHRLLAFLSAASRAPLSTQYSGSGLVEALEAQARTALVGPPTYLSDASSEGWEEEAGAFSPGSQLSDWSHLSAATEEDGEQGDAEGRSAVAAPQMPSVTAASGDEQAAQQQATERGPAATLSVLLEQQQAAAAAATAALAAALGRPLPAGLAAPQAARRETPYTRSSLSVWLASKASGGQPARLLEPRLCFHERELVQQVIHMLKGVAHPGPAFQLDAVRDAYAPRPGVHLHSSSHGSARSLLARFAQAATAIRRVQAFCATAVRCSGSVGAEAAAGGGSQEQQEERRLYSLPTVSAFAAAVAEQQQVLQQQVLVLEAAFSSGALTSLLQLAQRTTGLAQQAALLAALARRCCAWRGSAAETSAGLLSGLYDALQLQLLQARSQGGVAAAMLLRIFTATCRPQLAVLHGWLYRGQLDDPAGEFFLQASGASIPTDSPRFWSDAYTLRRTAATAAPAVPCFLLPLADSILSAGKAALLLNAYSSWRLAAAAARGSAAAPAGGSAAPEVFASPSKRRLSEYGALGFAIAAGQGPGQHSRPPHPYGVPPPAAAALADSLVAAGSDGDAPGPEPLLLHQQLLQNLEAQLQEQLAFGGSLSSPVKGSAQLLTVAGATGATAAGASPAGSRSSDASSSGTSGGSHTCHEEWQQACAACEDHTLLLPPEDALPQLPAVPASADRLPAAPLATIAQPPLGLDGQPPAEPPVQQTAAGVAASSGVAQSSNGQPTIGDRMRAAAAARTAQACCTAAAQLSLLIIPPAPLEAMALAAGSRAQANGTAAACEAQQAQQAQQFDGAVWQEWYRRVASSLSQQLQVLDSISAVGSSSSSAATSSRRLAGGYRVPLGLPRYTNASPSEQLWGRSGSPAASSASLLGVPGAQPLQPQLAAAAPPLDVVLQHSLLRPVRTQVDAASGALCTALLRHGLLRQLAALRDTYLLGSPLLEPFVSVLLRSISTSGGMDRLSEFEANSALQDALTAGGRAPVLRMTAHIAKAAVGTPGAAGATPTPPSAAGVQQRVQALSRLRLRCEPGWPLGLVVGEEMLAQYNSVFVLLLQLLWVKQSLKSVRYHGWKAGRQAAAGGTARDALQHQMVHLVDSVLQYINDRVLAAGAWLEQAMEECTSLDEMHRCRAKYLRAVTRYCLLSSEGVARLVHEGLLHLLNACLQYCALHKQVTTVAAALRAGSSGSEGAGGSDGQEDEQADGGAAGGAWAHLTAARRAELPRRGGEATRQLAALRKEFGNRQRLLLRVLSTKAAEAGSHADELRQLLGALDFSRWFERSMA</sequence>
<dbReference type="GO" id="GO:0000278">
    <property type="term" value="P:mitotic cell cycle"/>
    <property type="evidence" value="ECO:0007669"/>
    <property type="project" value="TreeGrafter"/>
</dbReference>
<comment type="caution">
    <text evidence="9">The sequence shown here is derived from an EMBL/GenBank/DDBJ whole genome shotgun (WGS) entry which is preliminary data.</text>
</comment>
<dbReference type="InterPro" id="IPR040457">
    <property type="entry name" value="GCP_C"/>
</dbReference>
<dbReference type="GO" id="GO:0051225">
    <property type="term" value="P:spindle assembly"/>
    <property type="evidence" value="ECO:0007669"/>
    <property type="project" value="TreeGrafter"/>
</dbReference>
<dbReference type="GO" id="GO:0051321">
    <property type="term" value="P:meiotic cell cycle"/>
    <property type="evidence" value="ECO:0007669"/>
    <property type="project" value="TreeGrafter"/>
</dbReference>
<evidence type="ECO:0000256" key="2">
    <source>
        <dbReference type="ARBA" id="ARBA00010337"/>
    </source>
</evidence>
<protein>
    <submittedName>
        <fullName evidence="9">Gamma-tubulin complex component 5-like</fullName>
    </submittedName>
</protein>
<dbReference type="Proteomes" id="UP000239899">
    <property type="component" value="Unassembled WGS sequence"/>
</dbReference>
<dbReference type="GO" id="GO:0005874">
    <property type="term" value="C:microtubule"/>
    <property type="evidence" value="ECO:0007669"/>
    <property type="project" value="UniProtKB-KW"/>
</dbReference>
<dbReference type="InterPro" id="IPR059169">
    <property type="entry name" value="GCP5_N_ext"/>
</dbReference>
<dbReference type="Gene3D" id="1.20.120.1900">
    <property type="entry name" value="Gamma-tubulin complex, C-terminal domain"/>
    <property type="match status" value="1"/>
</dbReference>
<evidence type="ECO:0000256" key="5">
    <source>
        <dbReference type="ARBA" id="ARBA00023212"/>
    </source>
</evidence>
<dbReference type="InterPro" id="IPR042241">
    <property type="entry name" value="GCP_C_sf"/>
</dbReference>
<dbReference type="EMBL" id="LHPG02000010">
    <property type="protein sequence ID" value="PRW51046.1"/>
    <property type="molecule type" value="Genomic_DNA"/>
</dbReference>
<feature type="compositionally biased region" description="Low complexity" evidence="6">
    <location>
        <begin position="720"/>
        <end position="738"/>
    </location>
</feature>
<dbReference type="OrthoDB" id="66546at2759"/>
<dbReference type="Pfam" id="PF17681">
    <property type="entry name" value="GCP_N_terminal"/>
    <property type="match status" value="1"/>
</dbReference>
<dbReference type="GO" id="GO:0007020">
    <property type="term" value="P:microtubule nucleation"/>
    <property type="evidence" value="ECO:0007669"/>
    <property type="project" value="InterPro"/>
</dbReference>
<evidence type="ECO:0000256" key="1">
    <source>
        <dbReference type="ARBA" id="ARBA00004245"/>
    </source>
</evidence>
<dbReference type="InterPro" id="IPR007259">
    <property type="entry name" value="GCP"/>
</dbReference>
<feature type="region of interest" description="Disordered" evidence="6">
    <location>
        <begin position="720"/>
        <end position="745"/>
    </location>
</feature>
<feature type="domain" description="Gamma tubulin complex component C-terminal" evidence="7">
    <location>
        <begin position="1026"/>
        <end position="1378"/>
    </location>
</feature>
<feature type="region of interest" description="Disordered" evidence="6">
    <location>
        <begin position="1285"/>
        <end position="1306"/>
    </location>
</feature>
<evidence type="ECO:0000259" key="8">
    <source>
        <dbReference type="Pfam" id="PF17681"/>
    </source>
</evidence>
<dbReference type="GO" id="GO:0000930">
    <property type="term" value="C:gamma-tubulin complex"/>
    <property type="evidence" value="ECO:0007669"/>
    <property type="project" value="TreeGrafter"/>
</dbReference>
<dbReference type="PANTHER" id="PTHR19302">
    <property type="entry name" value="GAMMA TUBULIN COMPLEX PROTEIN"/>
    <property type="match status" value="1"/>
</dbReference>
<dbReference type="GO" id="GO:0000922">
    <property type="term" value="C:spindle pole"/>
    <property type="evidence" value="ECO:0007669"/>
    <property type="project" value="InterPro"/>
</dbReference>
<dbReference type="InterPro" id="IPR041470">
    <property type="entry name" value="GCP_N"/>
</dbReference>
<evidence type="ECO:0000259" key="7">
    <source>
        <dbReference type="Pfam" id="PF04130"/>
    </source>
</evidence>
<comment type="similarity">
    <text evidence="2">Belongs to the TUBGCP family.</text>
</comment>